<evidence type="ECO:0000313" key="2">
    <source>
        <dbReference type="EMBL" id="KAL2632468.1"/>
    </source>
</evidence>
<reference evidence="2 3" key="1">
    <citation type="submission" date="2024-09" db="EMBL/GenBank/DDBJ databases">
        <title>Chromosome-scale assembly of Riccia fluitans.</title>
        <authorList>
            <person name="Paukszto L."/>
            <person name="Sawicki J."/>
            <person name="Karawczyk K."/>
            <person name="Piernik-Szablinska J."/>
            <person name="Szczecinska M."/>
            <person name="Mazdziarz M."/>
        </authorList>
    </citation>
    <scope>NUCLEOTIDE SEQUENCE [LARGE SCALE GENOMIC DNA]</scope>
    <source>
        <strain evidence="2">Rf_01</strain>
        <tissue evidence="2">Aerial parts of the thallus</tissue>
    </source>
</reference>
<comment type="caution">
    <text evidence="2">The sequence shown here is derived from an EMBL/GenBank/DDBJ whole genome shotgun (WGS) entry which is preliminary data.</text>
</comment>
<evidence type="ECO:0000313" key="3">
    <source>
        <dbReference type="Proteomes" id="UP001605036"/>
    </source>
</evidence>
<evidence type="ECO:0000256" key="1">
    <source>
        <dbReference type="SAM" id="MobiDB-lite"/>
    </source>
</evidence>
<feature type="region of interest" description="Disordered" evidence="1">
    <location>
        <begin position="39"/>
        <end position="77"/>
    </location>
</feature>
<gene>
    <name evidence="2" type="ORF">R1flu_003947</name>
</gene>
<dbReference type="EMBL" id="JBHFFA010000003">
    <property type="protein sequence ID" value="KAL2632468.1"/>
    <property type="molecule type" value="Genomic_DNA"/>
</dbReference>
<protein>
    <submittedName>
        <fullName evidence="2">Uncharacterized protein</fullName>
    </submittedName>
</protein>
<dbReference type="Proteomes" id="UP001605036">
    <property type="component" value="Unassembled WGS sequence"/>
</dbReference>
<sequence length="125" mass="13318">MPPRSTTRRIQPNCKRPRGDWRTRYGGYVPNRRWDLLGGRSRVTRIPRPPKEAGGDAQPSPGSCAGTLSGGAADASRGANLGDGAVDRCSLWAGATYVGLCKNTTCQQPVGCLMAFRWGARASIG</sequence>
<name>A0ABD1YPG1_9MARC</name>
<accession>A0ABD1YPG1</accession>
<feature type="compositionally biased region" description="Polar residues" evidence="1">
    <location>
        <begin position="1"/>
        <end position="10"/>
    </location>
</feature>
<feature type="region of interest" description="Disordered" evidence="1">
    <location>
        <begin position="1"/>
        <end position="25"/>
    </location>
</feature>
<keyword evidence="3" id="KW-1185">Reference proteome</keyword>
<organism evidence="2 3">
    <name type="scientific">Riccia fluitans</name>
    <dbReference type="NCBI Taxonomy" id="41844"/>
    <lineage>
        <taxon>Eukaryota</taxon>
        <taxon>Viridiplantae</taxon>
        <taxon>Streptophyta</taxon>
        <taxon>Embryophyta</taxon>
        <taxon>Marchantiophyta</taxon>
        <taxon>Marchantiopsida</taxon>
        <taxon>Marchantiidae</taxon>
        <taxon>Marchantiales</taxon>
        <taxon>Ricciaceae</taxon>
        <taxon>Riccia</taxon>
    </lineage>
</organism>
<proteinExistence type="predicted"/>
<dbReference type="AlphaFoldDB" id="A0ABD1YPG1"/>